<keyword evidence="8" id="KW-1185">Reference proteome</keyword>
<feature type="transmembrane region" description="Helical" evidence="6">
    <location>
        <begin position="7"/>
        <end position="29"/>
    </location>
</feature>
<feature type="transmembrane region" description="Helical" evidence="6">
    <location>
        <begin position="81"/>
        <end position="104"/>
    </location>
</feature>
<feature type="transmembrane region" description="Helical" evidence="6">
    <location>
        <begin position="351"/>
        <end position="371"/>
    </location>
</feature>
<keyword evidence="5 6" id="KW-0472">Membrane</keyword>
<feature type="transmembrane region" description="Helical" evidence="6">
    <location>
        <begin position="378"/>
        <end position="396"/>
    </location>
</feature>
<feature type="transmembrane region" description="Helical" evidence="6">
    <location>
        <begin position="149"/>
        <end position="166"/>
    </location>
</feature>
<evidence type="ECO:0000256" key="1">
    <source>
        <dbReference type="ARBA" id="ARBA00004651"/>
    </source>
</evidence>
<dbReference type="GO" id="GO:0005886">
    <property type="term" value="C:plasma membrane"/>
    <property type="evidence" value="ECO:0007669"/>
    <property type="project" value="UniProtKB-SubCell"/>
</dbReference>
<gene>
    <name evidence="7" type="ORF">GA0061094_2962</name>
</gene>
<keyword evidence="4 6" id="KW-1133">Transmembrane helix</keyword>
<dbReference type="AlphaFoldDB" id="A0A0V8HG37"/>
<feature type="transmembrane region" description="Helical" evidence="6">
    <location>
        <begin position="116"/>
        <end position="137"/>
    </location>
</feature>
<dbReference type="RefSeq" id="WP_058299014.1">
    <property type="nucleotide sequence ID" value="NZ_FMAU01000003.1"/>
</dbReference>
<protein>
    <submittedName>
        <fullName evidence="7">Membrane protein involved in the export of O-antigen and teichoic acid</fullName>
    </submittedName>
</protein>
<keyword evidence="2" id="KW-1003">Cell membrane</keyword>
<evidence type="ECO:0000313" key="8">
    <source>
        <dbReference type="Proteomes" id="UP000181997"/>
    </source>
</evidence>
<dbReference type="EMBL" id="FMAU01000003">
    <property type="protein sequence ID" value="SCC18289.1"/>
    <property type="molecule type" value="Genomic_DNA"/>
</dbReference>
<evidence type="ECO:0000256" key="3">
    <source>
        <dbReference type="ARBA" id="ARBA00022692"/>
    </source>
</evidence>
<organism evidence="7 8">
    <name type="scientific">[Bacillus] enclensis</name>
    <dbReference type="NCBI Taxonomy" id="1402860"/>
    <lineage>
        <taxon>Bacteria</taxon>
        <taxon>Bacillati</taxon>
        <taxon>Bacillota</taxon>
        <taxon>Bacilli</taxon>
        <taxon>Bacillales</taxon>
        <taxon>Bacillaceae</taxon>
        <taxon>Rossellomorea</taxon>
    </lineage>
</organism>
<evidence type="ECO:0000313" key="7">
    <source>
        <dbReference type="EMBL" id="SCC18289.1"/>
    </source>
</evidence>
<dbReference type="Proteomes" id="UP000181997">
    <property type="component" value="Unassembled WGS sequence"/>
</dbReference>
<dbReference type="Pfam" id="PF01943">
    <property type="entry name" value="Polysacc_synt"/>
    <property type="match status" value="1"/>
</dbReference>
<name>A0A0V8HG37_9BACI</name>
<dbReference type="PANTHER" id="PTHR30250:SF24">
    <property type="entry name" value="STAGE V SPORULATION PROTEIN B"/>
    <property type="match status" value="1"/>
</dbReference>
<dbReference type="PANTHER" id="PTHR30250">
    <property type="entry name" value="PST FAMILY PREDICTED COLANIC ACID TRANSPORTER"/>
    <property type="match status" value="1"/>
</dbReference>
<feature type="transmembrane region" description="Helical" evidence="6">
    <location>
        <begin position="172"/>
        <end position="193"/>
    </location>
</feature>
<evidence type="ECO:0000256" key="5">
    <source>
        <dbReference type="ARBA" id="ARBA00023136"/>
    </source>
</evidence>
<feature type="transmembrane region" description="Helical" evidence="6">
    <location>
        <begin position="267"/>
        <end position="292"/>
    </location>
</feature>
<reference evidence="8" key="1">
    <citation type="submission" date="2016-08" db="EMBL/GenBank/DDBJ databases">
        <authorList>
            <person name="Varghese N."/>
            <person name="Submissions Spin"/>
        </authorList>
    </citation>
    <scope>NUCLEOTIDE SEQUENCE [LARGE SCALE GENOMIC DNA]</scope>
    <source>
        <strain evidence="8">SGD-1123</strain>
    </source>
</reference>
<proteinExistence type="predicted"/>
<dbReference type="OrthoDB" id="9775950at2"/>
<feature type="transmembrane region" description="Helical" evidence="6">
    <location>
        <begin position="313"/>
        <end position="331"/>
    </location>
</feature>
<accession>A0A0V8HG37</accession>
<dbReference type="InterPro" id="IPR002797">
    <property type="entry name" value="Polysacc_synth"/>
</dbReference>
<evidence type="ECO:0000256" key="2">
    <source>
        <dbReference type="ARBA" id="ARBA00022475"/>
    </source>
</evidence>
<evidence type="ECO:0000256" key="6">
    <source>
        <dbReference type="SAM" id="Phobius"/>
    </source>
</evidence>
<feature type="transmembrane region" description="Helical" evidence="6">
    <location>
        <begin position="402"/>
        <end position="424"/>
    </location>
</feature>
<comment type="subcellular location">
    <subcellularLocation>
        <location evidence="1">Cell membrane</location>
        <topology evidence="1">Multi-pass membrane protein</topology>
    </subcellularLocation>
</comment>
<keyword evidence="3 6" id="KW-0812">Transmembrane</keyword>
<dbReference type="InterPro" id="IPR050833">
    <property type="entry name" value="Poly_Biosynth_Transport"/>
</dbReference>
<evidence type="ECO:0000256" key="4">
    <source>
        <dbReference type="ARBA" id="ARBA00022989"/>
    </source>
</evidence>
<feature type="transmembrane region" description="Helical" evidence="6">
    <location>
        <begin position="41"/>
        <end position="61"/>
    </location>
</feature>
<sequence>MSLFLKGTLVLVITAFFGELVEFMINMILARELGEAGLGTYMSILPTVFLVVILSSMELPISLSKFIAEKDEKYHRGMLQYVFRFAVLTTIFLLIGMVLVYMWTPLFQGIHAGIRWLILAVIPIVAFTSITRGYFMGVQQMRKIAVANFLRKGIQLILLVSIYQFLSFTSDTSIFIALCTLVASEAVVFIYLIQAYILNRRGKGKEGIPHVRLSKGEMRRSILSVSVPTTVLRIFHAFTHAVQPFLIKLALVHAGMGAVEANEHFGMMAGIALTIGFFPSFIAFSLLIVLIPTISEKASANDGEGILQHLKQVMWITLGYGVPAVAIYYLLGDYITVTFFHSTTSAFYLKLLWPYFFFHFLVLPLQAFLIGLGLVKDALIHTVWASIFSFSLIYILGSQPDFGMTGVIIGMNAGAVLSALLHYVTICRELETTIWLKSAVKM</sequence>